<keyword evidence="4" id="KW-1185">Reference proteome</keyword>
<evidence type="ECO:0000313" key="5">
    <source>
        <dbReference type="WBParaSite" id="L893_g22302.t2"/>
    </source>
</evidence>
<sequence>MCHRLLGSLLVFLGVSLLIFGFAAADHEEDSESGKLRSELAELTTRLEEYFLRTEDLSKQVVLLKKKLNESGPGLPGPPGPPGIDGLPGMPGIEGIPGMDGLPGLMGPVGPPGAPGKDTNCTCS</sequence>
<organism evidence="4 5">
    <name type="scientific">Steinernema glaseri</name>
    <dbReference type="NCBI Taxonomy" id="37863"/>
    <lineage>
        <taxon>Eukaryota</taxon>
        <taxon>Metazoa</taxon>
        <taxon>Ecdysozoa</taxon>
        <taxon>Nematoda</taxon>
        <taxon>Chromadorea</taxon>
        <taxon>Rhabditida</taxon>
        <taxon>Tylenchina</taxon>
        <taxon>Panagrolaimomorpha</taxon>
        <taxon>Strongyloidoidea</taxon>
        <taxon>Steinernematidae</taxon>
        <taxon>Steinernema</taxon>
    </lineage>
</organism>
<accession>A0A1I7Z2W1</accession>
<feature type="compositionally biased region" description="Low complexity" evidence="2">
    <location>
        <begin position="84"/>
        <end position="108"/>
    </location>
</feature>
<keyword evidence="3" id="KW-0732">Signal</keyword>
<evidence type="ECO:0000256" key="1">
    <source>
        <dbReference type="ARBA" id="ARBA00022737"/>
    </source>
</evidence>
<evidence type="ECO:0000256" key="3">
    <source>
        <dbReference type="SAM" id="SignalP"/>
    </source>
</evidence>
<dbReference type="InterPro" id="IPR008160">
    <property type="entry name" value="Collagen"/>
</dbReference>
<dbReference type="Pfam" id="PF01391">
    <property type="entry name" value="Collagen"/>
    <property type="match status" value="1"/>
</dbReference>
<evidence type="ECO:0000313" key="4">
    <source>
        <dbReference type="Proteomes" id="UP000095287"/>
    </source>
</evidence>
<proteinExistence type="predicted"/>
<name>A0A1I7Z2W1_9BILA</name>
<dbReference type="AlphaFoldDB" id="A0A1I7Z2W1"/>
<feature type="chain" id="PRO_5009312908" evidence="3">
    <location>
        <begin position="26"/>
        <end position="124"/>
    </location>
</feature>
<protein>
    <submittedName>
        <fullName evidence="5">Collagen triple helix repeat protein</fullName>
    </submittedName>
</protein>
<reference evidence="5" key="1">
    <citation type="submission" date="2016-11" db="UniProtKB">
        <authorList>
            <consortium name="WormBaseParasite"/>
        </authorList>
    </citation>
    <scope>IDENTIFICATION</scope>
</reference>
<dbReference type="WBParaSite" id="L893_g22302.t2">
    <property type="protein sequence ID" value="L893_g22302.t2"/>
    <property type="gene ID" value="L893_g22302"/>
</dbReference>
<feature type="region of interest" description="Disordered" evidence="2">
    <location>
        <begin position="69"/>
        <end position="124"/>
    </location>
</feature>
<dbReference type="Proteomes" id="UP000095287">
    <property type="component" value="Unplaced"/>
</dbReference>
<keyword evidence="1" id="KW-0677">Repeat</keyword>
<feature type="signal peptide" evidence="3">
    <location>
        <begin position="1"/>
        <end position="25"/>
    </location>
</feature>
<evidence type="ECO:0000256" key="2">
    <source>
        <dbReference type="SAM" id="MobiDB-lite"/>
    </source>
</evidence>